<keyword evidence="3" id="KW-0520">NAD</keyword>
<feature type="region of interest" description="Disordered" evidence="4">
    <location>
        <begin position="235"/>
        <end position="264"/>
    </location>
</feature>
<feature type="compositionally biased region" description="Basic and acidic residues" evidence="4">
    <location>
        <begin position="235"/>
        <end position="244"/>
    </location>
</feature>
<evidence type="ECO:0000259" key="5">
    <source>
        <dbReference type="Pfam" id="PF01370"/>
    </source>
</evidence>
<keyword evidence="7" id="KW-1185">Reference proteome</keyword>
<dbReference type="Pfam" id="PF01370">
    <property type="entry name" value="Epimerase"/>
    <property type="match status" value="1"/>
</dbReference>
<comment type="similarity">
    <text evidence="1">Belongs to the NAD(P)-dependent epimerase/dehydratase family.</text>
</comment>
<dbReference type="EMBL" id="CP042265">
    <property type="protein sequence ID" value="QDY71496.1"/>
    <property type="molecule type" value="Genomic_DNA"/>
</dbReference>
<dbReference type="InterPro" id="IPR001509">
    <property type="entry name" value="Epimerase_deHydtase"/>
</dbReference>
<dbReference type="SUPFAM" id="SSF51735">
    <property type="entry name" value="NAD(P)-binding Rossmann-fold domains"/>
    <property type="match status" value="1"/>
</dbReference>
<organism evidence="6 7">
    <name type="scientific">Qingshengfaniella alkalisoli</name>
    <dbReference type="NCBI Taxonomy" id="2599296"/>
    <lineage>
        <taxon>Bacteria</taxon>
        <taxon>Pseudomonadati</taxon>
        <taxon>Pseudomonadota</taxon>
        <taxon>Alphaproteobacteria</taxon>
        <taxon>Rhodobacterales</taxon>
        <taxon>Paracoccaceae</taxon>
        <taxon>Qingshengfaniella</taxon>
    </lineage>
</organism>
<sequence>MKRLLITGAAGGLGSVMRTKLAHLADTVRLSDVADMGTSASNEELVECDLSDEQAVNELVEGCDGIVHFGGVSIERPFRQIMAGNIHGVYNLYEAARAHGMPRIVFASSNHTIGFHTQDTHLQADCVTKPDSLYGVSKCFGESMASMYHSKFGQETAIVRIGSSFEKPTNHRMMATWFSYDDFTRLIERVFSVRKLGCPIIWGVSANDEHWWDNSQASFLGWVPKDNSEIFREEIEARNERPDADSSQSRWQGGHFCDEPIYKD</sequence>
<dbReference type="Gene3D" id="3.40.50.720">
    <property type="entry name" value="NAD(P)-binding Rossmann-like Domain"/>
    <property type="match status" value="1"/>
</dbReference>
<dbReference type="PANTHER" id="PTHR43103">
    <property type="entry name" value="NUCLEOSIDE-DIPHOSPHATE-SUGAR EPIMERASE"/>
    <property type="match status" value="1"/>
</dbReference>
<evidence type="ECO:0000256" key="3">
    <source>
        <dbReference type="ARBA" id="ARBA00023027"/>
    </source>
</evidence>
<dbReference type="GO" id="GO:0016491">
    <property type="term" value="F:oxidoreductase activity"/>
    <property type="evidence" value="ECO:0007669"/>
    <property type="project" value="UniProtKB-KW"/>
</dbReference>
<evidence type="ECO:0000313" key="6">
    <source>
        <dbReference type="EMBL" id="QDY71496.1"/>
    </source>
</evidence>
<name>A0A5B8ICZ4_9RHOB</name>
<keyword evidence="2" id="KW-0560">Oxidoreductase</keyword>
<reference evidence="6 7" key="1">
    <citation type="submission" date="2019-07" db="EMBL/GenBank/DDBJ databases">
        <title>Litoreibacter alkalisoli sp. nov., isolated from saline-alkaline soil.</title>
        <authorList>
            <person name="Wang S."/>
            <person name="Xu L."/>
            <person name="Xing Y.-T."/>
            <person name="Sun J.-Q."/>
        </authorList>
    </citation>
    <scope>NUCLEOTIDE SEQUENCE [LARGE SCALE GENOMIC DNA]</scope>
    <source>
        <strain evidence="6 7">LN3S51</strain>
        <plasmid evidence="6 7">unnamed4</plasmid>
    </source>
</reference>
<evidence type="ECO:0000256" key="2">
    <source>
        <dbReference type="ARBA" id="ARBA00023002"/>
    </source>
</evidence>
<keyword evidence="6" id="KW-0614">Plasmid</keyword>
<dbReference type="InterPro" id="IPR036291">
    <property type="entry name" value="NAD(P)-bd_dom_sf"/>
</dbReference>
<feature type="domain" description="NAD-dependent epimerase/dehydratase" evidence="5">
    <location>
        <begin position="5"/>
        <end position="163"/>
    </location>
</feature>
<evidence type="ECO:0000256" key="4">
    <source>
        <dbReference type="SAM" id="MobiDB-lite"/>
    </source>
</evidence>
<dbReference type="OrthoDB" id="8770295at2"/>
<dbReference type="Proteomes" id="UP000318483">
    <property type="component" value="Plasmid unnamed4"/>
</dbReference>
<accession>A0A5B8ICZ4</accession>
<protein>
    <submittedName>
        <fullName evidence="6">NAD(P)-dependent oxidoreductase</fullName>
    </submittedName>
</protein>
<dbReference type="RefSeq" id="WP_146366910.1">
    <property type="nucleotide sequence ID" value="NZ_CP042265.1"/>
</dbReference>
<evidence type="ECO:0000313" key="7">
    <source>
        <dbReference type="Proteomes" id="UP000318483"/>
    </source>
</evidence>
<evidence type="ECO:0000256" key="1">
    <source>
        <dbReference type="ARBA" id="ARBA00007637"/>
    </source>
</evidence>
<dbReference type="AlphaFoldDB" id="A0A5B8ICZ4"/>
<proteinExistence type="inferred from homology"/>
<dbReference type="KEGG" id="lit:FPZ52_17620"/>
<dbReference type="PANTHER" id="PTHR43103:SF5">
    <property type="entry name" value="4-EPIMERASE, PUTATIVE (AFU_ORTHOLOGUE AFUA_7G00360)-RELATED"/>
    <property type="match status" value="1"/>
</dbReference>
<geneLocation type="plasmid" evidence="6 7">
    <name>unnamed4</name>
</geneLocation>
<gene>
    <name evidence="6" type="ORF">FPZ52_17620</name>
</gene>